<keyword evidence="3" id="KW-1185">Reference proteome</keyword>
<name>A0ABV6LVK6_9ACTN</name>
<accession>A0ABV6LVK6</accession>
<proteinExistence type="predicted"/>
<organism evidence="2 3">
    <name type="scientific">Phytohabitans kaempferiae</name>
    <dbReference type="NCBI Taxonomy" id="1620943"/>
    <lineage>
        <taxon>Bacteria</taxon>
        <taxon>Bacillati</taxon>
        <taxon>Actinomycetota</taxon>
        <taxon>Actinomycetes</taxon>
        <taxon>Micromonosporales</taxon>
        <taxon>Micromonosporaceae</taxon>
    </lineage>
</organism>
<feature type="transmembrane region" description="Helical" evidence="1">
    <location>
        <begin position="88"/>
        <end position="113"/>
    </location>
</feature>
<keyword evidence="1" id="KW-0812">Transmembrane</keyword>
<evidence type="ECO:0000313" key="2">
    <source>
        <dbReference type="EMBL" id="MFC0526289.1"/>
    </source>
</evidence>
<reference evidence="2 3" key="1">
    <citation type="submission" date="2024-09" db="EMBL/GenBank/DDBJ databases">
        <authorList>
            <person name="Sun Q."/>
            <person name="Mori K."/>
        </authorList>
    </citation>
    <scope>NUCLEOTIDE SEQUENCE [LARGE SCALE GENOMIC DNA]</scope>
    <source>
        <strain evidence="2 3">TBRC 3947</strain>
    </source>
</reference>
<keyword evidence="1" id="KW-0472">Membrane</keyword>
<evidence type="ECO:0000256" key="1">
    <source>
        <dbReference type="SAM" id="Phobius"/>
    </source>
</evidence>
<feature type="transmembrane region" description="Helical" evidence="1">
    <location>
        <begin position="12"/>
        <end position="35"/>
    </location>
</feature>
<feature type="transmembrane region" description="Helical" evidence="1">
    <location>
        <begin position="63"/>
        <end position="82"/>
    </location>
</feature>
<protein>
    <submittedName>
        <fullName evidence="2">Uncharacterized protein</fullName>
    </submittedName>
</protein>
<feature type="transmembrane region" description="Helical" evidence="1">
    <location>
        <begin position="125"/>
        <end position="144"/>
    </location>
</feature>
<sequence length="181" mass="18858">MINRAATVLSRATAGPLFVRAGVFAVALAALVVGFPAEMRTGYFVGLLVLLAGAAAVLPSSPWVTVALLVAVGGWATSTIWYDDPVELWRLIALASFLYLTHSLAALAVLLPYDARVPSEVTVRWLSRALAVVLGSAVLTVLVLSAANRGGERDLLVAALAGLGVAIGATGLLAWLLRRRS</sequence>
<gene>
    <name evidence="2" type="ORF">ACFFIA_01255</name>
</gene>
<dbReference type="Proteomes" id="UP001589867">
    <property type="component" value="Unassembled WGS sequence"/>
</dbReference>
<keyword evidence="1" id="KW-1133">Transmembrane helix</keyword>
<comment type="caution">
    <text evidence="2">The sequence shown here is derived from an EMBL/GenBank/DDBJ whole genome shotgun (WGS) entry which is preliminary data.</text>
</comment>
<evidence type="ECO:0000313" key="3">
    <source>
        <dbReference type="Proteomes" id="UP001589867"/>
    </source>
</evidence>
<dbReference type="RefSeq" id="WP_377243956.1">
    <property type="nucleotide sequence ID" value="NZ_JBHLUH010000004.1"/>
</dbReference>
<feature type="transmembrane region" description="Helical" evidence="1">
    <location>
        <begin position="156"/>
        <end position="177"/>
    </location>
</feature>
<dbReference type="EMBL" id="JBHLUH010000004">
    <property type="protein sequence ID" value="MFC0526289.1"/>
    <property type="molecule type" value="Genomic_DNA"/>
</dbReference>